<name>A0A1H0Q0U9_STREI</name>
<accession>A0A1H0Q0U9</accession>
<dbReference type="OrthoDB" id="4793383at2"/>
<proteinExistence type="predicted"/>
<feature type="transmembrane region" description="Helical" evidence="1">
    <location>
        <begin position="157"/>
        <end position="176"/>
    </location>
</feature>
<feature type="transmembrane region" description="Helical" evidence="1">
    <location>
        <begin position="110"/>
        <end position="136"/>
    </location>
</feature>
<evidence type="ECO:0000313" key="2">
    <source>
        <dbReference type="EMBL" id="SDP10269.1"/>
    </source>
</evidence>
<dbReference type="AlphaFoldDB" id="A0A1H0Q0U9"/>
<evidence type="ECO:0000256" key="1">
    <source>
        <dbReference type="SAM" id="Phobius"/>
    </source>
</evidence>
<sequence length="215" mass="25352">MQTKYKIETIRRINLRYYLIKIDNRYYLIDYVNPKKIQSYFLPFSQRMVWKIYDVTSKRNQYGKENISLLTKIRQGVLWIFLLLIVHMMTFPKNVNLWHLTQNSFVEKNWLMIILGVVISALTIGIIFYITPNLVGDLSNKTSYHLTQVSSGKEYSFGGRLIIVLILSVIFLFFGILSSSFIGVILFSFMCNISLWFNNFFNIPFTSKVGKYKIM</sequence>
<dbReference type="Proteomes" id="UP000183816">
    <property type="component" value="Unassembled WGS sequence"/>
</dbReference>
<gene>
    <name evidence="2" type="ORF">SAMN05216347_10563</name>
</gene>
<reference evidence="2 3" key="1">
    <citation type="submission" date="2016-10" db="EMBL/GenBank/DDBJ databases">
        <authorList>
            <person name="de Groot N.N."/>
        </authorList>
    </citation>
    <scope>NUCLEOTIDE SEQUENCE [LARGE SCALE GENOMIC DNA]</scope>
    <source>
        <strain evidence="2 3">Sb04</strain>
    </source>
</reference>
<dbReference type="EMBL" id="FNJK01000005">
    <property type="protein sequence ID" value="SDP10269.1"/>
    <property type="molecule type" value="Genomic_DNA"/>
</dbReference>
<dbReference type="InterPro" id="IPR005915">
    <property type="entry name" value="Tandem_5TM"/>
</dbReference>
<keyword evidence="1 2" id="KW-0812">Transmembrane</keyword>
<keyword evidence="1" id="KW-0472">Membrane</keyword>
<dbReference type="NCBIfam" id="TIGR01218">
    <property type="entry name" value="Gpos_tandem_5TM"/>
    <property type="match status" value="1"/>
</dbReference>
<organism evidence="2 3">
    <name type="scientific">Streptococcus equinus</name>
    <name type="common">Streptococcus bovis</name>
    <dbReference type="NCBI Taxonomy" id="1335"/>
    <lineage>
        <taxon>Bacteria</taxon>
        <taxon>Bacillati</taxon>
        <taxon>Bacillota</taxon>
        <taxon>Bacilli</taxon>
        <taxon>Lactobacillales</taxon>
        <taxon>Streptococcaceae</taxon>
        <taxon>Streptococcus</taxon>
    </lineage>
</organism>
<evidence type="ECO:0000313" key="3">
    <source>
        <dbReference type="Proteomes" id="UP000183816"/>
    </source>
</evidence>
<feature type="transmembrane region" description="Helical" evidence="1">
    <location>
        <begin position="73"/>
        <end position="90"/>
    </location>
</feature>
<feature type="transmembrane region" description="Helical" evidence="1">
    <location>
        <begin position="182"/>
        <end position="205"/>
    </location>
</feature>
<keyword evidence="1" id="KW-1133">Transmembrane helix</keyword>
<dbReference type="RefSeq" id="WP_074482650.1">
    <property type="nucleotide sequence ID" value="NZ_FNJK01000005.1"/>
</dbReference>
<protein>
    <submittedName>
        <fullName evidence="2">Tandem five-transmembrane protein</fullName>
    </submittedName>
</protein>